<keyword evidence="9" id="KW-1185">Reference proteome</keyword>
<keyword evidence="6" id="KW-0961">Cell wall biogenesis/degradation</keyword>
<evidence type="ECO:0000256" key="3">
    <source>
        <dbReference type="ARBA" id="ARBA00022960"/>
    </source>
</evidence>
<keyword evidence="4" id="KW-0573">Peptidoglycan synthesis</keyword>
<sequence length="361" mass="42331">MEELNVYEISSSEAVDQYKDILKAVGNNWPYLRYELINVGILEDSQLMYFVYSVNEEPLVLMPFYKRRISIGNQRTAYFDVISPWGYAGPIFKEAIEEKVATAFWRLADDWYRDNNIVSEFIRFHFQGNHLCYSGSVAHTLYNVRGVIREKEVIWDNLQSKTKNKVRNAYKNNLRFSMFHGSISPKQVSEFYEIYISTMDRNDAAESFYHDLAYFQEFVKNNSDGCTIGMVYKDGRAISTELFLISEDTVFSYFGGTLGEFFKLRPNDFLKMEAINWMYLNGFKYYVIGGGLKEHDSLYQYKKKFFRFDEDPSFLSGRKIVNLEVYRELVGMALPEIPISEITLDSASTGFFPKYRSKRNR</sequence>
<dbReference type="PROSITE" id="PS51191">
    <property type="entry name" value="FEMABX"/>
    <property type="match status" value="1"/>
</dbReference>
<feature type="domain" description="BioF2-like acetyltransferase" evidence="7">
    <location>
        <begin position="161"/>
        <end position="294"/>
    </location>
</feature>
<organism evidence="8 9">
    <name type="scientific">Robiginitalea aurantiaca</name>
    <dbReference type="NCBI Taxonomy" id="3056915"/>
    <lineage>
        <taxon>Bacteria</taxon>
        <taxon>Pseudomonadati</taxon>
        <taxon>Bacteroidota</taxon>
        <taxon>Flavobacteriia</taxon>
        <taxon>Flavobacteriales</taxon>
        <taxon>Flavobacteriaceae</taxon>
        <taxon>Robiginitalea</taxon>
    </lineage>
</organism>
<dbReference type="EC" id="2.3.1.-" evidence="8"/>
<dbReference type="EMBL" id="JAUDUY010000001">
    <property type="protein sequence ID" value="MDM9630298.1"/>
    <property type="molecule type" value="Genomic_DNA"/>
</dbReference>
<reference evidence="8" key="1">
    <citation type="submission" date="2023-06" db="EMBL/GenBank/DDBJ databases">
        <title>Robiginitalea aurantiacus sp. nov. and Algoriphagus sediminis sp. nov., isolated from coastal sediment.</title>
        <authorList>
            <person name="Zhou Z.Y."/>
            <person name="An J."/>
            <person name="Jia Y.W."/>
            <person name="Du Z.J."/>
        </authorList>
    </citation>
    <scope>NUCLEOTIDE SEQUENCE</scope>
    <source>
        <strain evidence="8">M39</strain>
    </source>
</reference>
<proteinExistence type="inferred from homology"/>
<evidence type="ECO:0000313" key="9">
    <source>
        <dbReference type="Proteomes" id="UP001174839"/>
    </source>
</evidence>
<protein>
    <submittedName>
        <fullName evidence="8">GNAT family N-acetyltransferase</fullName>
        <ecNumber evidence="8">2.3.1.-</ecNumber>
    </submittedName>
</protein>
<keyword evidence="2 8" id="KW-0808">Transferase</keyword>
<dbReference type="RefSeq" id="WP_289723657.1">
    <property type="nucleotide sequence ID" value="NZ_JAUDUY010000001.1"/>
</dbReference>
<evidence type="ECO:0000313" key="8">
    <source>
        <dbReference type="EMBL" id="MDM9630298.1"/>
    </source>
</evidence>
<dbReference type="InterPro" id="IPR038740">
    <property type="entry name" value="BioF2-like_GNAT_dom"/>
</dbReference>
<keyword evidence="3" id="KW-0133">Cell shape</keyword>
<evidence type="ECO:0000256" key="4">
    <source>
        <dbReference type="ARBA" id="ARBA00022984"/>
    </source>
</evidence>
<dbReference type="InterPro" id="IPR003447">
    <property type="entry name" value="FEMABX"/>
</dbReference>
<comment type="caution">
    <text evidence="8">The sequence shown here is derived from an EMBL/GenBank/DDBJ whole genome shotgun (WGS) entry which is preliminary data.</text>
</comment>
<comment type="similarity">
    <text evidence="1">Belongs to the FemABX family.</text>
</comment>
<keyword evidence="5 8" id="KW-0012">Acyltransferase</keyword>
<dbReference type="Pfam" id="PF13480">
    <property type="entry name" value="Acetyltransf_6"/>
    <property type="match status" value="1"/>
</dbReference>
<dbReference type="PANTHER" id="PTHR36174:SF1">
    <property type="entry name" value="LIPID II:GLYCINE GLYCYLTRANSFERASE"/>
    <property type="match status" value="1"/>
</dbReference>
<name>A0ABT7WBL5_9FLAO</name>
<accession>A0ABT7WBL5</accession>
<dbReference type="Gene3D" id="3.40.630.30">
    <property type="match status" value="1"/>
</dbReference>
<dbReference type="GO" id="GO:0016746">
    <property type="term" value="F:acyltransferase activity"/>
    <property type="evidence" value="ECO:0007669"/>
    <property type="project" value="UniProtKB-KW"/>
</dbReference>
<dbReference type="InterPro" id="IPR050644">
    <property type="entry name" value="PG_Glycine_Bridge_Synth"/>
</dbReference>
<evidence type="ECO:0000256" key="2">
    <source>
        <dbReference type="ARBA" id="ARBA00022679"/>
    </source>
</evidence>
<dbReference type="InterPro" id="IPR016181">
    <property type="entry name" value="Acyl_CoA_acyltransferase"/>
</dbReference>
<gene>
    <name evidence="8" type="ORF">QU605_02370</name>
</gene>
<dbReference type="PANTHER" id="PTHR36174">
    <property type="entry name" value="LIPID II:GLYCINE GLYCYLTRANSFERASE"/>
    <property type="match status" value="1"/>
</dbReference>
<dbReference type="SUPFAM" id="SSF55729">
    <property type="entry name" value="Acyl-CoA N-acyltransferases (Nat)"/>
    <property type="match status" value="1"/>
</dbReference>
<evidence type="ECO:0000256" key="1">
    <source>
        <dbReference type="ARBA" id="ARBA00009943"/>
    </source>
</evidence>
<dbReference type="Proteomes" id="UP001174839">
    <property type="component" value="Unassembled WGS sequence"/>
</dbReference>
<evidence type="ECO:0000259" key="7">
    <source>
        <dbReference type="Pfam" id="PF13480"/>
    </source>
</evidence>
<evidence type="ECO:0000256" key="6">
    <source>
        <dbReference type="ARBA" id="ARBA00023316"/>
    </source>
</evidence>
<evidence type="ECO:0000256" key="5">
    <source>
        <dbReference type="ARBA" id="ARBA00023315"/>
    </source>
</evidence>